<feature type="chain" id="PRO_5030168615" evidence="10">
    <location>
        <begin position="18"/>
        <end position="1281"/>
    </location>
</feature>
<dbReference type="PANTHER" id="PTHR11640">
    <property type="entry name" value="NEPHRIN"/>
    <property type="match status" value="1"/>
</dbReference>
<name>F1KS16_ASCSU</name>
<dbReference type="InterPro" id="IPR036179">
    <property type="entry name" value="Ig-like_dom_sf"/>
</dbReference>
<feature type="domain" description="Ig-like" evidence="11">
    <location>
        <begin position="436"/>
        <end position="538"/>
    </location>
</feature>
<feature type="domain" description="Ig-like" evidence="11">
    <location>
        <begin position="237"/>
        <end position="328"/>
    </location>
</feature>
<dbReference type="PANTHER" id="PTHR11640:SF136">
    <property type="entry name" value="NEPHRIN"/>
    <property type="match status" value="1"/>
</dbReference>
<keyword evidence="4 9" id="KW-0472">Membrane</keyword>
<feature type="domain" description="Ig-like" evidence="11">
    <location>
        <begin position="333"/>
        <end position="428"/>
    </location>
</feature>
<dbReference type="PROSITE" id="PS50853">
    <property type="entry name" value="FN3"/>
    <property type="match status" value="1"/>
</dbReference>
<evidence type="ECO:0000256" key="4">
    <source>
        <dbReference type="ARBA" id="ARBA00023136"/>
    </source>
</evidence>
<dbReference type="Gene3D" id="2.60.40.10">
    <property type="entry name" value="Immunoglobulins"/>
    <property type="match status" value="10"/>
</dbReference>
<dbReference type="GO" id="GO:0098609">
    <property type="term" value="P:cell-cell adhesion"/>
    <property type="evidence" value="ECO:0007669"/>
    <property type="project" value="TreeGrafter"/>
</dbReference>
<comment type="subcellular location">
    <subcellularLocation>
        <location evidence="1">Membrane</location>
        <topology evidence="1">Single-pass type I membrane protein</topology>
    </subcellularLocation>
</comment>
<evidence type="ECO:0000256" key="2">
    <source>
        <dbReference type="ARBA" id="ARBA00022692"/>
    </source>
</evidence>
<keyword evidence="5" id="KW-1015">Disulfide bond</keyword>
<dbReference type="PROSITE" id="PS50835">
    <property type="entry name" value="IG_LIKE"/>
    <property type="match status" value="9"/>
</dbReference>
<dbReference type="InterPro" id="IPR003599">
    <property type="entry name" value="Ig_sub"/>
</dbReference>
<accession>F1KS16</accession>
<dbReference type="InterPro" id="IPR007110">
    <property type="entry name" value="Ig-like_dom"/>
</dbReference>
<evidence type="ECO:0000256" key="10">
    <source>
        <dbReference type="SAM" id="SignalP"/>
    </source>
</evidence>
<sequence>MLIAPLIVLICIGASSARDPLFREEPKNQTVLLGHDVILRCVAEPSPSGETLRSQWKSSDGSLLGFHDEGVLAGYRGRYSYVRDGPDEKHLRIESVTLDDDGMFECQMMRPGLRGFRSSAYLTVVVPPSEMMLLNYRAGEIIQVNEGTALNISCGATNAKPAATLNWYVNGKMTTEGVHRWSKHNLNRTVTSYAALLWKPSRIDHKTVLTCEASHPLSESHYRVNISLDVLYPSNAPRISIISGSSSAQAGDNVTMVCSTSGGNPPPNVTWFLNDRAIGTNFYYDYSTQETRNVYSMIVEADDNGAVYECRSRNRIDSEPLKESIHLSIAYAPLGVDVYGESATRYGRPVLVHCRSRLSNPASRIKWLINGQPVRSSGESQHEQPSGTITISNLTINPSDAIVTRHHINVECVAENEKGRSSKQHTIRILAPPMEPRIYGMDGEALLEGEMLNLTCEAHGGNPLATLSWFRGVDKRNAKHKMKTRWKELKETRSTASGDTSQSTVSFILDRTMNNQQVRCEAENGALDEPLVATKTITVLFPPRRVVVRQDERTRRQMIAGEPTQLVCIVPSSNPAAEISWQFSSSEHPVTLRGENKLNKTSRENGGFEVENVLEFTPTLDMDGSDVKCIASHPLWSDQKVTPFPLNILYAPQMTVDGPITIVVDEGDSFKENLTVRANPAIATWKWRKNGIPFENTVGAIFARGAMLSGRSVSGFDSGLYTLIAANSIGSVNVSLRLTVKYAARVTHITSPVMAASGEEVVMECEVDGVPRINGMVKWLRGDTVIDTVSFDGQTRAVLRLNASQETSGAYTCVADNGVGKPNRTTAYLLVSRAPSITRHASLLRAAGPLGGRARLRCRAHAVPDATFHWSIQSDSGPIRYNNTKYSFYEVQLDHSTFESVLWISGLDQLDYQRTVKCVAMNRLGEDVVQITVGPPTAPDVPVDLRVANSSRSSLTLVWVPGFDGGSEQVFQVRYQIPGENVYHTINSTSPKVEIRGLKVAQLYEVAVRAVNARGAASDYSRPSLSAYTRDENDVDISAVSQKKDSFPRSLMVTFCIGGALLLIINCLLLCYMQRHQRRKKLQEKTEMVRKTNSTGGDVRPVQMYGALTNTESAYRPDSANTNRSELAYEPPSEDDQSVRTMIEVNPNGYVQQVDRSAFYDPECLVEYGFNHVVRQNRLRGDGPTYANMPYPEPPTVDRVSMGAHSVGYPESGTLTRAADVGPLGSSRRIHIPRVIEANTASNYQGGLNNNGASQIMSTFMQPGGVHTAPLDYSHIDGDLV</sequence>
<feature type="domain" description="Ig-like" evidence="11">
    <location>
        <begin position="652"/>
        <end position="739"/>
    </location>
</feature>
<dbReference type="CDD" id="cd00063">
    <property type="entry name" value="FN3"/>
    <property type="match status" value="1"/>
</dbReference>
<dbReference type="GO" id="GO:0005886">
    <property type="term" value="C:plasma membrane"/>
    <property type="evidence" value="ECO:0007669"/>
    <property type="project" value="TreeGrafter"/>
</dbReference>
<feature type="domain" description="Ig-like" evidence="11">
    <location>
        <begin position="835"/>
        <end position="934"/>
    </location>
</feature>
<evidence type="ECO:0000256" key="8">
    <source>
        <dbReference type="SAM" id="MobiDB-lite"/>
    </source>
</evidence>
<dbReference type="Pfam" id="PF08205">
    <property type="entry name" value="C2-set_2"/>
    <property type="match status" value="4"/>
</dbReference>
<feature type="transmembrane region" description="Helical" evidence="9">
    <location>
        <begin position="1051"/>
        <end position="1072"/>
    </location>
</feature>
<evidence type="ECO:0000256" key="9">
    <source>
        <dbReference type="SAM" id="Phobius"/>
    </source>
</evidence>
<evidence type="ECO:0000256" key="7">
    <source>
        <dbReference type="ARBA" id="ARBA00023319"/>
    </source>
</evidence>
<evidence type="ECO:0000256" key="5">
    <source>
        <dbReference type="ARBA" id="ARBA00023157"/>
    </source>
</evidence>
<dbReference type="InterPro" id="IPR013162">
    <property type="entry name" value="CD80_C2-set"/>
</dbReference>
<protein>
    <submittedName>
        <fullName evidence="13">Nephrin</fullName>
    </submittedName>
</protein>
<dbReference type="GO" id="GO:0005911">
    <property type="term" value="C:cell-cell junction"/>
    <property type="evidence" value="ECO:0007669"/>
    <property type="project" value="TreeGrafter"/>
</dbReference>
<feature type="domain" description="Ig-like" evidence="11">
    <location>
        <begin position="543"/>
        <end position="642"/>
    </location>
</feature>
<keyword evidence="3 9" id="KW-1133">Transmembrane helix</keyword>
<dbReference type="InterPro" id="IPR003961">
    <property type="entry name" value="FN3_dom"/>
</dbReference>
<keyword evidence="7" id="KW-0393">Immunoglobulin domain</keyword>
<dbReference type="InterPro" id="IPR051275">
    <property type="entry name" value="Cell_adhesion_signaling"/>
</dbReference>
<feature type="domain" description="Fibronectin type-III" evidence="12">
    <location>
        <begin position="941"/>
        <end position="1032"/>
    </location>
</feature>
<dbReference type="GO" id="GO:0050839">
    <property type="term" value="F:cell adhesion molecule binding"/>
    <property type="evidence" value="ECO:0007669"/>
    <property type="project" value="TreeGrafter"/>
</dbReference>
<dbReference type="SMART" id="SM00060">
    <property type="entry name" value="FN3"/>
    <property type="match status" value="1"/>
</dbReference>
<reference evidence="13" key="1">
    <citation type="journal article" date="2011" name="Genome Res.">
        <title>Deep small RNA sequencing from the nematode Ascaris reveals conservation, functional diversification, and novel developmental profiles.</title>
        <authorList>
            <person name="Wang J."/>
            <person name="Czech B."/>
            <person name="Crunk A."/>
            <person name="Wallace A."/>
            <person name="Mitreva M."/>
            <person name="Hannon G.J."/>
            <person name="Davis R.E."/>
        </authorList>
    </citation>
    <scope>NUCLEOTIDE SEQUENCE</scope>
</reference>
<keyword evidence="6" id="KW-0325">Glycoprotein</keyword>
<dbReference type="EMBL" id="JI164932">
    <property type="protein sequence ID" value="ADY40670.1"/>
    <property type="molecule type" value="mRNA"/>
</dbReference>
<evidence type="ECO:0000256" key="6">
    <source>
        <dbReference type="ARBA" id="ARBA00023180"/>
    </source>
</evidence>
<feature type="domain" description="Ig-like" evidence="11">
    <location>
        <begin position="20"/>
        <end position="123"/>
    </location>
</feature>
<feature type="compositionally biased region" description="Polar residues" evidence="8">
    <location>
        <begin position="1111"/>
        <end position="1125"/>
    </location>
</feature>
<evidence type="ECO:0000313" key="13">
    <source>
        <dbReference type="EMBL" id="ADY40670.1"/>
    </source>
</evidence>
<dbReference type="InterPro" id="IPR013106">
    <property type="entry name" value="Ig_V-set"/>
</dbReference>
<evidence type="ECO:0000259" key="11">
    <source>
        <dbReference type="PROSITE" id="PS50835"/>
    </source>
</evidence>
<dbReference type="Pfam" id="PF13927">
    <property type="entry name" value="Ig_3"/>
    <property type="match status" value="2"/>
</dbReference>
<proteinExistence type="evidence at transcript level"/>
<evidence type="ECO:0000256" key="3">
    <source>
        <dbReference type="ARBA" id="ARBA00022989"/>
    </source>
</evidence>
<dbReference type="SMART" id="SM00408">
    <property type="entry name" value="IGc2"/>
    <property type="match status" value="6"/>
</dbReference>
<dbReference type="InterPro" id="IPR003598">
    <property type="entry name" value="Ig_sub2"/>
</dbReference>
<feature type="region of interest" description="Disordered" evidence="8">
    <location>
        <begin position="1111"/>
        <end position="1137"/>
    </location>
</feature>
<keyword evidence="2 9" id="KW-0812">Transmembrane</keyword>
<evidence type="ECO:0000256" key="1">
    <source>
        <dbReference type="ARBA" id="ARBA00004479"/>
    </source>
</evidence>
<feature type="signal peptide" evidence="10">
    <location>
        <begin position="1"/>
        <end position="17"/>
    </location>
</feature>
<dbReference type="SMART" id="SM00409">
    <property type="entry name" value="IG"/>
    <property type="match status" value="8"/>
</dbReference>
<dbReference type="Pfam" id="PF07686">
    <property type="entry name" value="V-set"/>
    <property type="match status" value="1"/>
</dbReference>
<feature type="domain" description="Ig-like" evidence="11">
    <location>
        <begin position="128"/>
        <end position="227"/>
    </location>
</feature>
<organism evidence="13">
    <name type="scientific">Ascaris suum</name>
    <name type="common">Pig roundworm</name>
    <name type="synonym">Ascaris lumbricoides</name>
    <dbReference type="NCBI Taxonomy" id="6253"/>
    <lineage>
        <taxon>Eukaryota</taxon>
        <taxon>Metazoa</taxon>
        <taxon>Ecdysozoa</taxon>
        <taxon>Nematoda</taxon>
        <taxon>Chromadorea</taxon>
        <taxon>Rhabditida</taxon>
        <taxon>Spirurina</taxon>
        <taxon>Ascaridomorpha</taxon>
        <taxon>Ascaridoidea</taxon>
        <taxon>Ascarididae</taxon>
        <taxon>Ascaris</taxon>
    </lineage>
</organism>
<dbReference type="InterPro" id="IPR013783">
    <property type="entry name" value="Ig-like_fold"/>
</dbReference>
<evidence type="ECO:0000259" key="12">
    <source>
        <dbReference type="PROSITE" id="PS50853"/>
    </source>
</evidence>
<keyword evidence="10" id="KW-0732">Signal</keyword>
<feature type="domain" description="Ig-like" evidence="11">
    <location>
        <begin position="744"/>
        <end position="832"/>
    </location>
</feature>
<dbReference type="InterPro" id="IPR036116">
    <property type="entry name" value="FN3_sf"/>
</dbReference>
<dbReference type="Pfam" id="PF00041">
    <property type="entry name" value="fn3"/>
    <property type="match status" value="1"/>
</dbReference>
<dbReference type="SUPFAM" id="SSF48726">
    <property type="entry name" value="Immunoglobulin"/>
    <property type="match status" value="8"/>
</dbReference>
<dbReference type="SUPFAM" id="SSF49265">
    <property type="entry name" value="Fibronectin type III"/>
    <property type="match status" value="1"/>
</dbReference>